<dbReference type="GO" id="GO:0016020">
    <property type="term" value="C:membrane"/>
    <property type="evidence" value="ECO:0007669"/>
    <property type="project" value="InterPro"/>
</dbReference>
<evidence type="ECO:0000259" key="2">
    <source>
        <dbReference type="PROSITE" id="PS50042"/>
    </source>
</evidence>
<dbReference type="InterPro" id="IPR018490">
    <property type="entry name" value="cNMP-bd_dom_sf"/>
</dbReference>
<organism evidence="4 5">
    <name type="scientific">Enterovibrio nigricans DSM 22720</name>
    <dbReference type="NCBI Taxonomy" id="1121868"/>
    <lineage>
        <taxon>Bacteria</taxon>
        <taxon>Pseudomonadati</taxon>
        <taxon>Pseudomonadota</taxon>
        <taxon>Gammaproteobacteria</taxon>
        <taxon>Vibrionales</taxon>
        <taxon>Vibrionaceae</taxon>
        <taxon>Enterovibrio</taxon>
    </lineage>
</organism>
<dbReference type="Proteomes" id="UP000190162">
    <property type="component" value="Unassembled WGS sequence"/>
</dbReference>
<dbReference type="SMART" id="SM00116">
    <property type="entry name" value="CBS"/>
    <property type="match status" value="2"/>
</dbReference>
<dbReference type="GO" id="GO:0008773">
    <property type="term" value="F:[protein-PII] uridylyltransferase activity"/>
    <property type="evidence" value="ECO:0007669"/>
    <property type="project" value="InterPro"/>
</dbReference>
<dbReference type="InterPro" id="IPR000644">
    <property type="entry name" value="CBS_dom"/>
</dbReference>
<dbReference type="CDD" id="cd00038">
    <property type="entry name" value="CAP_ED"/>
    <property type="match status" value="1"/>
</dbReference>
<reference evidence="5" key="1">
    <citation type="submission" date="2017-02" db="EMBL/GenBank/DDBJ databases">
        <authorList>
            <person name="Varghese N."/>
            <person name="Submissions S."/>
        </authorList>
    </citation>
    <scope>NUCLEOTIDE SEQUENCE [LARGE SCALE GENOMIC DNA]</scope>
    <source>
        <strain evidence="5">DSM 22720</strain>
    </source>
</reference>
<dbReference type="SMART" id="SM00100">
    <property type="entry name" value="cNMP"/>
    <property type="match status" value="1"/>
</dbReference>
<dbReference type="Gene3D" id="2.60.120.10">
    <property type="entry name" value="Jelly Rolls"/>
    <property type="match status" value="1"/>
</dbReference>
<dbReference type="CDD" id="cd04589">
    <property type="entry name" value="CBS_pair_CAP-ED_NT_Pol-beta-like_DUF294_assoc"/>
    <property type="match status" value="1"/>
</dbReference>
<dbReference type="AlphaFoldDB" id="A0A1T4V9D4"/>
<dbReference type="Pfam" id="PF03445">
    <property type="entry name" value="DUF294"/>
    <property type="match status" value="1"/>
</dbReference>
<dbReference type="PROSITE" id="PS50042">
    <property type="entry name" value="CNMP_BINDING_3"/>
    <property type="match status" value="1"/>
</dbReference>
<evidence type="ECO:0000256" key="1">
    <source>
        <dbReference type="PROSITE-ProRule" id="PRU00703"/>
    </source>
</evidence>
<keyword evidence="5" id="KW-1185">Reference proteome</keyword>
<proteinExistence type="predicted"/>
<dbReference type="RefSeq" id="WP_078753698.1">
    <property type="nucleotide sequence ID" value="NZ_FUXU01000056.1"/>
</dbReference>
<dbReference type="InterPro" id="IPR046342">
    <property type="entry name" value="CBS_dom_sf"/>
</dbReference>
<sequence length="600" mass="67327">MPEPLDLSSPPFDRLNTQQAKLLTSSLDVAYFRRGDMIIEKGEANEALFVVIKGRIQESQPDTKEVQAQYIKDDLFDANALITGLAHHRYRAVEDTLCYVLPKQVFMTLYHENSAFSDYFSTSFSQRKRLMEKAQQQQNLAEFILTEVDESNIQPIQTIAHQTSIHDATHLLRKLRQDCALVALESDDHRIGIITRTNLLHALVEDGKSLADPVGDIATSPVISVEIGEYLFNVMILMTRDRVKRVRVTKNGDTVGMLDMTQVLSLFSTHSHVLTLQINRAHTIEELALAANNQQQLVATLTNNGIHTPFVMELISTINEQIIEKAFQLTMPDTFQSTCCLFVMGSEGRGEQILKTDQDNGLVLADGVHWPDIAHYMNRFSEVLNRLGYPPCKGGVMVNNPRWVKSQADWKSTISSLCSISDERSLMDLAIIADSKAVAGNKALLAPVLLRLRETLTGNRLTLNTFVRPCLAFQVPLTLFGSLKTEKEGLDVKKGGIFPLVHGVRTLALENGLEETNTFERLIALTQCNALDEETASNLAEALKLFVKTRLQQQLDNDSHGSNQLNVSRLSRSERDLLRDCLSVVKKFKERLAAHYQVRD</sequence>
<dbReference type="Pfam" id="PF10335">
    <property type="entry name" value="DUF294_C"/>
    <property type="match status" value="1"/>
</dbReference>
<dbReference type="CDD" id="cd05401">
    <property type="entry name" value="NT_GlnE_GlnD_like"/>
    <property type="match status" value="1"/>
</dbReference>
<evidence type="ECO:0000259" key="3">
    <source>
        <dbReference type="PROSITE" id="PS51371"/>
    </source>
</evidence>
<dbReference type="Pfam" id="PF00027">
    <property type="entry name" value="cNMP_binding"/>
    <property type="match status" value="1"/>
</dbReference>
<accession>A0A1T4V9D4</accession>
<feature type="domain" description="Cyclic nucleotide-binding" evidence="2">
    <location>
        <begin position="11"/>
        <end position="127"/>
    </location>
</feature>
<dbReference type="PANTHER" id="PTHR43773:SF1">
    <property type="entry name" value="MAGNESIUM TRANSPORTER MGTE"/>
    <property type="match status" value="1"/>
</dbReference>
<dbReference type="InterPro" id="IPR006669">
    <property type="entry name" value="MgtE_transporter"/>
</dbReference>
<dbReference type="InterPro" id="IPR005105">
    <property type="entry name" value="GlnD_Uridyltrans_N"/>
</dbReference>
<keyword evidence="1" id="KW-0129">CBS domain</keyword>
<dbReference type="GO" id="GO:0015095">
    <property type="term" value="F:magnesium ion transmembrane transporter activity"/>
    <property type="evidence" value="ECO:0007669"/>
    <property type="project" value="InterPro"/>
</dbReference>
<dbReference type="InterPro" id="IPR018821">
    <property type="entry name" value="DUF294_put_nucleoTrafse_sb-bd"/>
</dbReference>
<dbReference type="PROSITE" id="PS51371">
    <property type="entry name" value="CBS"/>
    <property type="match status" value="1"/>
</dbReference>
<dbReference type="Gene3D" id="3.10.580.10">
    <property type="entry name" value="CBS-domain"/>
    <property type="match status" value="1"/>
</dbReference>
<dbReference type="SUPFAM" id="SSF54631">
    <property type="entry name" value="CBS-domain pair"/>
    <property type="match status" value="1"/>
</dbReference>
<protein>
    <submittedName>
        <fullName evidence="4">CBS domain-containing protein</fullName>
    </submittedName>
</protein>
<feature type="domain" description="CBS" evidence="3">
    <location>
        <begin position="152"/>
        <end position="210"/>
    </location>
</feature>
<gene>
    <name evidence="4" type="ORF">SAMN02745132_03497</name>
</gene>
<dbReference type="InterPro" id="IPR014710">
    <property type="entry name" value="RmlC-like_jellyroll"/>
</dbReference>
<dbReference type="SUPFAM" id="SSF51206">
    <property type="entry name" value="cAMP-binding domain-like"/>
    <property type="match status" value="1"/>
</dbReference>
<dbReference type="Pfam" id="PF00571">
    <property type="entry name" value="CBS"/>
    <property type="match status" value="2"/>
</dbReference>
<evidence type="ECO:0000313" key="4">
    <source>
        <dbReference type="EMBL" id="SKA61547.1"/>
    </source>
</evidence>
<dbReference type="PANTHER" id="PTHR43773">
    <property type="entry name" value="MAGNESIUM TRANSPORTER MGTE"/>
    <property type="match status" value="1"/>
</dbReference>
<evidence type="ECO:0000313" key="5">
    <source>
        <dbReference type="Proteomes" id="UP000190162"/>
    </source>
</evidence>
<dbReference type="EMBL" id="FUXU01000056">
    <property type="protein sequence ID" value="SKA61547.1"/>
    <property type="molecule type" value="Genomic_DNA"/>
</dbReference>
<dbReference type="OrthoDB" id="9808528at2"/>
<name>A0A1T4V9D4_9GAMM</name>
<dbReference type="InterPro" id="IPR000595">
    <property type="entry name" value="cNMP-bd_dom"/>
</dbReference>